<evidence type="ECO:0000313" key="2">
    <source>
        <dbReference type="Proteomes" id="UP001186974"/>
    </source>
</evidence>
<evidence type="ECO:0000313" key="1">
    <source>
        <dbReference type="EMBL" id="KAK3065586.1"/>
    </source>
</evidence>
<name>A0ACC3DDB5_9PEZI</name>
<keyword evidence="2" id="KW-1185">Reference proteome</keyword>
<reference evidence="1" key="1">
    <citation type="submission" date="2024-09" db="EMBL/GenBank/DDBJ databases">
        <title>Black Yeasts Isolated from many extreme environments.</title>
        <authorList>
            <person name="Coleine C."/>
            <person name="Stajich J.E."/>
            <person name="Selbmann L."/>
        </authorList>
    </citation>
    <scope>NUCLEOTIDE SEQUENCE</scope>
    <source>
        <strain evidence="1">CCFEE 5737</strain>
    </source>
</reference>
<accession>A0ACC3DDB5</accession>
<dbReference type="EMBL" id="JAWDJW010006334">
    <property type="protein sequence ID" value="KAK3065586.1"/>
    <property type="molecule type" value="Genomic_DNA"/>
</dbReference>
<comment type="caution">
    <text evidence="1">The sequence shown here is derived from an EMBL/GenBank/DDBJ whole genome shotgun (WGS) entry which is preliminary data.</text>
</comment>
<organism evidence="1 2">
    <name type="scientific">Coniosporium uncinatum</name>
    <dbReference type="NCBI Taxonomy" id="93489"/>
    <lineage>
        <taxon>Eukaryota</taxon>
        <taxon>Fungi</taxon>
        <taxon>Dikarya</taxon>
        <taxon>Ascomycota</taxon>
        <taxon>Pezizomycotina</taxon>
        <taxon>Dothideomycetes</taxon>
        <taxon>Dothideomycetes incertae sedis</taxon>
        <taxon>Coniosporium</taxon>
    </lineage>
</organism>
<sequence>MSPKVAIITGGASGMGLAVAKALSARNEWALHILDLNASAGESAVSSLNNATFHQTNVADYASLSASFKAAFQSQRRIDFVFANAGIAEKSSFYAEQQTEGDEPPPPPKEGMLIVDICLTGVITTTWLAQHYFRLSPSGGDRNLVMTASCGGLYPSYYSCTYSAAKHGVVGMMRSIAPQFWRALGVRVNAICPGTVKTNLLSTAEWGNFPEEYFTPVEKIVEVVMMIVDGKDESENGKEVEVMMGKAVEISGRNHYYREQPEYCDEGMRAVMASTDIAELKH</sequence>
<gene>
    <name evidence="1" type="ORF">LTS18_000063</name>
</gene>
<dbReference type="Proteomes" id="UP001186974">
    <property type="component" value="Unassembled WGS sequence"/>
</dbReference>
<protein>
    <submittedName>
        <fullName evidence="1">Uncharacterized protein</fullName>
    </submittedName>
</protein>
<proteinExistence type="predicted"/>